<dbReference type="Proteomes" id="UP000813444">
    <property type="component" value="Unassembled WGS sequence"/>
</dbReference>
<protein>
    <submittedName>
        <fullName evidence="2">Uncharacterized protein</fullName>
    </submittedName>
</protein>
<dbReference type="EMBL" id="JAGPNK010000010">
    <property type="protein sequence ID" value="KAH7312307.1"/>
    <property type="molecule type" value="Genomic_DNA"/>
</dbReference>
<feature type="region of interest" description="Disordered" evidence="1">
    <location>
        <begin position="1"/>
        <end position="37"/>
    </location>
</feature>
<accession>A0A8K0SJR2</accession>
<organism evidence="2 3">
    <name type="scientific">Stachybotrys elegans</name>
    <dbReference type="NCBI Taxonomy" id="80388"/>
    <lineage>
        <taxon>Eukaryota</taxon>
        <taxon>Fungi</taxon>
        <taxon>Dikarya</taxon>
        <taxon>Ascomycota</taxon>
        <taxon>Pezizomycotina</taxon>
        <taxon>Sordariomycetes</taxon>
        <taxon>Hypocreomycetidae</taxon>
        <taxon>Hypocreales</taxon>
        <taxon>Stachybotryaceae</taxon>
        <taxon>Stachybotrys</taxon>
    </lineage>
</organism>
<evidence type="ECO:0000256" key="1">
    <source>
        <dbReference type="SAM" id="MobiDB-lite"/>
    </source>
</evidence>
<feature type="compositionally biased region" description="Basic and acidic residues" evidence="1">
    <location>
        <begin position="20"/>
        <end position="35"/>
    </location>
</feature>
<comment type="caution">
    <text evidence="2">The sequence shown here is derived from an EMBL/GenBank/DDBJ whole genome shotgun (WGS) entry which is preliminary data.</text>
</comment>
<evidence type="ECO:0000313" key="2">
    <source>
        <dbReference type="EMBL" id="KAH7312307.1"/>
    </source>
</evidence>
<sequence length="196" mass="21045">MCSNLRARVRPQLPLGTDGSRPREGEGEGERERGRATWPAEEVVDGEVSQLAAWGSIVSFASANGATGWVSYNLTLELAYQIDLTAECIDSWLLLTGQSVSGDKLGGEVRGGSDSGTRLPKAHDGRCLPAPSCRGGPRGYPNLSAPPPTPSICCRLELLDRTRSVACICHRPSPLSKIPTLPPPRMRVREEANEGR</sequence>
<keyword evidence="3" id="KW-1185">Reference proteome</keyword>
<reference evidence="2" key="1">
    <citation type="journal article" date="2021" name="Nat. Commun.">
        <title>Genetic determinants of endophytism in the Arabidopsis root mycobiome.</title>
        <authorList>
            <person name="Mesny F."/>
            <person name="Miyauchi S."/>
            <person name="Thiergart T."/>
            <person name="Pickel B."/>
            <person name="Atanasova L."/>
            <person name="Karlsson M."/>
            <person name="Huettel B."/>
            <person name="Barry K.W."/>
            <person name="Haridas S."/>
            <person name="Chen C."/>
            <person name="Bauer D."/>
            <person name="Andreopoulos W."/>
            <person name="Pangilinan J."/>
            <person name="LaButti K."/>
            <person name="Riley R."/>
            <person name="Lipzen A."/>
            <person name="Clum A."/>
            <person name="Drula E."/>
            <person name="Henrissat B."/>
            <person name="Kohler A."/>
            <person name="Grigoriev I.V."/>
            <person name="Martin F.M."/>
            <person name="Hacquard S."/>
        </authorList>
    </citation>
    <scope>NUCLEOTIDE SEQUENCE</scope>
    <source>
        <strain evidence="2">MPI-CAGE-CH-0235</strain>
    </source>
</reference>
<dbReference type="AlphaFoldDB" id="A0A8K0SJR2"/>
<proteinExistence type="predicted"/>
<evidence type="ECO:0000313" key="3">
    <source>
        <dbReference type="Proteomes" id="UP000813444"/>
    </source>
</evidence>
<name>A0A8K0SJR2_9HYPO</name>
<gene>
    <name evidence="2" type="ORF">B0I35DRAFT_436666</name>
</gene>